<sequence length="71" mass="8564">MNLAQIEYLMLLALWVLLLSCQTCNRFDQRRKLHGFAKIPLKTCIDCFGYRFFPAPEFFITFFKIARELRR</sequence>
<dbReference type="AlphaFoldDB" id="A0A1H8NN56"/>
<reference evidence="1 2" key="1">
    <citation type="submission" date="2016-10" db="EMBL/GenBank/DDBJ databases">
        <authorList>
            <person name="de Groot N.N."/>
        </authorList>
    </citation>
    <scope>NUCLEOTIDE SEQUENCE [LARGE SCALE GENOMIC DNA]</scope>
    <source>
        <strain evidence="1 2">Nl18</strain>
    </source>
</reference>
<dbReference type="Proteomes" id="UP000183898">
    <property type="component" value="Unassembled WGS sequence"/>
</dbReference>
<protein>
    <submittedName>
        <fullName evidence="1">Uncharacterized protein</fullName>
    </submittedName>
</protein>
<proteinExistence type="predicted"/>
<name>A0A1H8NN56_9PROT</name>
<gene>
    <name evidence="1" type="ORF">SAMN05216404_11718</name>
</gene>
<organism evidence="1 2">
    <name type="scientific">Nitrosospira multiformis</name>
    <dbReference type="NCBI Taxonomy" id="1231"/>
    <lineage>
        <taxon>Bacteria</taxon>
        <taxon>Pseudomonadati</taxon>
        <taxon>Pseudomonadota</taxon>
        <taxon>Betaproteobacteria</taxon>
        <taxon>Nitrosomonadales</taxon>
        <taxon>Nitrosomonadaceae</taxon>
        <taxon>Nitrosospira</taxon>
    </lineage>
</organism>
<dbReference type="EMBL" id="FOCT01000017">
    <property type="protein sequence ID" value="SEO31016.1"/>
    <property type="molecule type" value="Genomic_DNA"/>
</dbReference>
<evidence type="ECO:0000313" key="1">
    <source>
        <dbReference type="EMBL" id="SEO31016.1"/>
    </source>
</evidence>
<evidence type="ECO:0000313" key="2">
    <source>
        <dbReference type="Proteomes" id="UP000183898"/>
    </source>
</evidence>
<accession>A0A1H8NN56</accession>